<proteinExistence type="predicted"/>
<protein>
    <submittedName>
        <fullName evidence="1">Uncharacterized protein</fullName>
    </submittedName>
</protein>
<gene>
    <name evidence="1" type="ORF">GTO87_03590</name>
</gene>
<dbReference type="KEGG" id="lsw:GTO87_03590"/>
<dbReference type="AlphaFoldDB" id="A0A7H9EJ84"/>
<organism evidence="1 2">
    <name type="scientific">Ligilactobacillus saerimneri</name>
    <dbReference type="NCBI Taxonomy" id="228229"/>
    <lineage>
        <taxon>Bacteria</taxon>
        <taxon>Bacillati</taxon>
        <taxon>Bacillota</taxon>
        <taxon>Bacilli</taxon>
        <taxon>Lactobacillales</taxon>
        <taxon>Lactobacillaceae</taxon>
        <taxon>Ligilactobacillus</taxon>
    </lineage>
</organism>
<name>A0A7H9EJ84_9LACO</name>
<accession>A0A7H9EJ84</accession>
<evidence type="ECO:0000313" key="1">
    <source>
        <dbReference type="EMBL" id="QLL77763.1"/>
    </source>
</evidence>
<dbReference type="Proteomes" id="UP000510886">
    <property type="component" value="Chromosome"/>
</dbReference>
<dbReference type="RefSeq" id="WP_180849540.1">
    <property type="nucleotide sequence ID" value="NZ_CP047418.1"/>
</dbReference>
<evidence type="ECO:0000313" key="2">
    <source>
        <dbReference type="Proteomes" id="UP000510886"/>
    </source>
</evidence>
<sequence>MLPKEIIERLYKAEREVTEAYYYYRLSSELKGPVRNAMEAEDAFSFALKYIKEAMKYLDEMEQVSGETED</sequence>
<reference evidence="1 2" key="1">
    <citation type="submission" date="2020-01" db="EMBL/GenBank/DDBJ databases">
        <title>Complete and circular genome sequences of six lactobacillus isolates from horses.</title>
        <authorList>
            <person name="Hassan H.M."/>
        </authorList>
    </citation>
    <scope>NUCLEOTIDE SEQUENCE [LARGE SCALE GENOMIC DNA]</scope>
    <source>
        <strain evidence="1 2">1A</strain>
    </source>
</reference>
<dbReference type="EMBL" id="CP047418">
    <property type="protein sequence ID" value="QLL77763.1"/>
    <property type="molecule type" value="Genomic_DNA"/>
</dbReference>